<dbReference type="EMBL" id="JAGQDG010000001">
    <property type="protein sequence ID" value="MBQ0934468.1"/>
    <property type="molecule type" value="Genomic_DNA"/>
</dbReference>
<dbReference type="PANTHER" id="PTHR35802:SF1">
    <property type="entry name" value="PROTEASE SYNTHASE AND SPORULATION PROTEIN PAI 2"/>
    <property type="match status" value="1"/>
</dbReference>
<protein>
    <submittedName>
        <fullName evidence="1">FMN-binding negative transcriptional regulator</fullName>
    </submittedName>
</protein>
<dbReference type="Pfam" id="PF04299">
    <property type="entry name" value="FMN_bind_2"/>
    <property type="match status" value="1"/>
</dbReference>
<dbReference type="PANTHER" id="PTHR35802">
    <property type="entry name" value="PROTEASE SYNTHASE AND SPORULATION PROTEIN PAI 2"/>
    <property type="match status" value="1"/>
</dbReference>
<dbReference type="RefSeq" id="WP_210806345.1">
    <property type="nucleotide sequence ID" value="NZ_JAGQDG010000001.1"/>
</dbReference>
<sequence length="213" mass="23742">MTYLPKHFEVADLAACQALAQAHPLATWVMPHDGELLVNHIPWLLDMERGEHGTLVGHVARANPVWQVVGEAIGVAVFQGSEAYISPNWYPSKQAHGKAVPTWNYEVVHAHGVARMFEDRERLRALVAALTARHEAHQAQPWQLSDAPADYIELMLDAIVGIEIPVTRWVGKRKASQNRPRADREGVAQGLRARAWPLDTAMAALVEPEPRRD</sequence>
<dbReference type="SUPFAM" id="SSF50475">
    <property type="entry name" value="FMN-binding split barrel"/>
    <property type="match status" value="1"/>
</dbReference>
<accession>A0ABS5DTL0</accession>
<evidence type="ECO:0000313" key="2">
    <source>
        <dbReference type="Proteomes" id="UP000672097"/>
    </source>
</evidence>
<dbReference type="Proteomes" id="UP000672097">
    <property type="component" value="Unassembled WGS sequence"/>
</dbReference>
<gene>
    <name evidence="1" type="ORF">KAK11_03930</name>
</gene>
<dbReference type="InterPro" id="IPR007396">
    <property type="entry name" value="TR_PAI2-type"/>
</dbReference>
<dbReference type="PIRSF" id="PIRSF010372">
    <property type="entry name" value="PaiB"/>
    <property type="match status" value="1"/>
</dbReference>
<evidence type="ECO:0000313" key="1">
    <source>
        <dbReference type="EMBL" id="MBQ0934468.1"/>
    </source>
</evidence>
<comment type="caution">
    <text evidence="1">The sequence shown here is derived from an EMBL/GenBank/DDBJ whole genome shotgun (WGS) entry which is preliminary data.</text>
</comment>
<dbReference type="InterPro" id="IPR012349">
    <property type="entry name" value="Split_barrel_FMN-bd"/>
</dbReference>
<organism evidence="1 2">
    <name type="scientific">Ideonella paludis</name>
    <dbReference type="NCBI Taxonomy" id="1233411"/>
    <lineage>
        <taxon>Bacteria</taxon>
        <taxon>Pseudomonadati</taxon>
        <taxon>Pseudomonadota</taxon>
        <taxon>Betaproteobacteria</taxon>
        <taxon>Burkholderiales</taxon>
        <taxon>Sphaerotilaceae</taxon>
        <taxon>Ideonella</taxon>
    </lineage>
</organism>
<proteinExistence type="predicted"/>
<keyword evidence="2" id="KW-1185">Reference proteome</keyword>
<reference evidence="1 2" key="1">
    <citation type="submission" date="2021-04" db="EMBL/GenBank/DDBJ databases">
        <title>The genome sequence of type strain Ideonella paludis KCTC 32238.</title>
        <authorList>
            <person name="Liu Y."/>
        </authorList>
    </citation>
    <scope>NUCLEOTIDE SEQUENCE [LARGE SCALE GENOMIC DNA]</scope>
    <source>
        <strain evidence="1 2">KCTC 32238</strain>
    </source>
</reference>
<dbReference type="Gene3D" id="2.30.110.10">
    <property type="entry name" value="Electron Transport, Fmn-binding Protein, Chain A"/>
    <property type="match status" value="1"/>
</dbReference>
<name>A0ABS5DTL0_9BURK</name>